<proteinExistence type="predicted"/>
<dbReference type="Proteomes" id="UP000016540">
    <property type="component" value="Unassembled WGS sequence"/>
</dbReference>
<accession>R8B117</accession>
<feature type="chain" id="PRO_5004462419" description="Porin" evidence="2">
    <location>
        <begin position="34"/>
        <end position="435"/>
    </location>
</feature>
<dbReference type="AlphaFoldDB" id="R8B117"/>
<dbReference type="OrthoDB" id="190887at2"/>
<dbReference type="PATRIC" id="fig|1318628.3.peg.2320"/>
<feature type="signal peptide" evidence="2">
    <location>
        <begin position="1"/>
        <end position="33"/>
    </location>
</feature>
<protein>
    <recommendedName>
        <fullName evidence="5">Porin</fullName>
    </recommendedName>
</protein>
<dbReference type="HOGENOM" id="CLU_038666_0_0_6"/>
<dbReference type="eggNOG" id="COG3203">
    <property type="taxonomic scope" value="Bacteria"/>
</dbReference>
<organism evidence="3 4">
    <name type="scientific">Marinobacter lipolyticus SM19</name>
    <dbReference type="NCBI Taxonomy" id="1318628"/>
    <lineage>
        <taxon>Bacteria</taxon>
        <taxon>Pseudomonadati</taxon>
        <taxon>Pseudomonadota</taxon>
        <taxon>Gammaproteobacteria</taxon>
        <taxon>Pseudomonadales</taxon>
        <taxon>Marinobacteraceae</taxon>
        <taxon>Marinobacter</taxon>
    </lineage>
</organism>
<dbReference type="Pfam" id="PF19577">
    <property type="entry name" value="DcaP"/>
    <property type="match status" value="1"/>
</dbReference>
<dbReference type="InterPro" id="IPR045748">
    <property type="entry name" value="DcaP"/>
</dbReference>
<keyword evidence="2" id="KW-0732">Signal</keyword>
<name>R8B117_9GAMM</name>
<evidence type="ECO:0000256" key="2">
    <source>
        <dbReference type="SAM" id="SignalP"/>
    </source>
</evidence>
<evidence type="ECO:0000256" key="1">
    <source>
        <dbReference type="SAM" id="Coils"/>
    </source>
</evidence>
<keyword evidence="4" id="KW-1185">Reference proteome</keyword>
<keyword evidence="1" id="KW-0175">Coiled coil</keyword>
<evidence type="ECO:0000313" key="3">
    <source>
        <dbReference type="EMBL" id="EON92269.1"/>
    </source>
</evidence>
<evidence type="ECO:0008006" key="5">
    <source>
        <dbReference type="Google" id="ProtNLM"/>
    </source>
</evidence>
<dbReference type="EMBL" id="ASAD01000011">
    <property type="protein sequence ID" value="EON92269.1"/>
    <property type="molecule type" value="Genomic_DNA"/>
</dbReference>
<dbReference type="RefSeq" id="WP_012138375.1">
    <property type="nucleotide sequence ID" value="NZ_KE007325.1"/>
</dbReference>
<dbReference type="STRING" id="1318628.MARLIPOL_11621"/>
<comment type="caution">
    <text evidence="3">The sequence shown here is derived from an EMBL/GenBank/DDBJ whole genome shotgun (WGS) entry which is preliminary data.</text>
</comment>
<reference evidence="3 4" key="1">
    <citation type="journal article" date="2013" name="Genome Announc.">
        <title>Draft Genome Sequence of the Moderately Halophilic Bacterium Marinobacter lipolyticus Strain SM19.</title>
        <authorList>
            <person name="Papke R.T."/>
            <person name="de la Haba R.R."/>
            <person name="Infante-Dominguez C."/>
            <person name="Perez D."/>
            <person name="Sanchez-Porro C."/>
            <person name="Lapierre P."/>
            <person name="Ventosa A."/>
        </authorList>
    </citation>
    <scope>NUCLEOTIDE SEQUENCE [LARGE SCALE GENOMIC DNA]</scope>
    <source>
        <strain evidence="3 4">SM19</strain>
    </source>
</reference>
<dbReference type="SUPFAM" id="SSF56935">
    <property type="entry name" value="Porins"/>
    <property type="match status" value="1"/>
</dbReference>
<gene>
    <name evidence="3" type="ORF">MARLIPOL_11621</name>
</gene>
<evidence type="ECO:0000313" key="4">
    <source>
        <dbReference type="Proteomes" id="UP000016540"/>
    </source>
</evidence>
<sequence length="435" mass="47745">MTTTTRFHARPLARAIALTSLPLIAFGSGSALAQSSELDELRERVQLLESKLEGAVDTAPELQDDNPYLLRDGDGIKIGNTTISFGGFIKADAIFGSNGNGSMNSYSVGLPRTFAKAAASGESDWKTGLSARESRISIGTKTEDVAGHTLTTYVEMDFNKEMNDGNEVVSNSYSPRLRQAYGSWNNWDFGQTYTTFTDLAAMPEVLDQGKQAAFIYVTQPMIRYNMAAPGGKVMISLENPEDGFSDNSYDDQSYPDLAMRYQIRGNYGFYSIAGLLRNFEDDAADETRIDGAVSLSARIPTIGRDDLRLQYSYGALGRYMGLFTYPDVDLAAQAMGDVEPLKSYGATAAYRHFWSPSWRSNLIVSHTEIVDDLVAPPAGTLSYFDSSTSVHASLLWSAHRNLTLGVEYAYWDFGEIATSSSQHYEQVMASAKLSF</sequence>
<feature type="coiled-coil region" evidence="1">
    <location>
        <begin position="31"/>
        <end position="58"/>
    </location>
</feature>